<evidence type="ECO:0000256" key="4">
    <source>
        <dbReference type="ARBA" id="ARBA00022475"/>
    </source>
</evidence>
<evidence type="ECO:0000256" key="1">
    <source>
        <dbReference type="ARBA" id="ARBA00004651"/>
    </source>
</evidence>
<reference evidence="9 10" key="1">
    <citation type="submission" date="2019-11" db="EMBL/GenBank/DDBJ databases">
        <authorList>
            <person name="Dong K."/>
        </authorList>
    </citation>
    <scope>NUCLEOTIDE SEQUENCE [LARGE SCALE GENOMIC DNA]</scope>
    <source>
        <strain evidence="9 10">NBRC 112902</strain>
    </source>
</reference>
<keyword evidence="7 8" id="KW-0472">Membrane</keyword>
<comment type="caution">
    <text evidence="9">The sequence shown here is derived from an EMBL/GenBank/DDBJ whole genome shotgun (WGS) entry which is preliminary data.</text>
</comment>
<keyword evidence="3" id="KW-0813">Transport</keyword>
<keyword evidence="5 8" id="KW-0812">Transmembrane</keyword>
<evidence type="ECO:0000256" key="6">
    <source>
        <dbReference type="ARBA" id="ARBA00022989"/>
    </source>
</evidence>
<evidence type="ECO:0000256" key="7">
    <source>
        <dbReference type="ARBA" id="ARBA00023136"/>
    </source>
</evidence>
<dbReference type="EMBL" id="WMIG01000012">
    <property type="protein sequence ID" value="MTH61009.1"/>
    <property type="molecule type" value="Genomic_DNA"/>
</dbReference>
<keyword evidence="4" id="KW-1003">Cell membrane</keyword>
<dbReference type="OrthoDB" id="6636366at2"/>
<dbReference type="CDD" id="cd13747">
    <property type="entry name" value="UreI_AmiS_like_1"/>
    <property type="match status" value="1"/>
</dbReference>
<feature type="transmembrane region" description="Helical" evidence="8">
    <location>
        <begin position="88"/>
        <end position="108"/>
    </location>
</feature>
<organism evidence="9 10">
    <name type="scientific">Paracoccus litorisediminis</name>
    <dbReference type="NCBI Taxonomy" id="2006130"/>
    <lineage>
        <taxon>Bacteria</taxon>
        <taxon>Pseudomonadati</taxon>
        <taxon>Pseudomonadota</taxon>
        <taxon>Alphaproteobacteria</taxon>
        <taxon>Rhodobacterales</taxon>
        <taxon>Paracoccaceae</taxon>
        <taxon>Paracoccus</taxon>
    </lineage>
</organism>
<evidence type="ECO:0000256" key="5">
    <source>
        <dbReference type="ARBA" id="ARBA00022692"/>
    </source>
</evidence>
<keyword evidence="6 8" id="KW-1133">Transmembrane helix</keyword>
<comment type="subcellular location">
    <subcellularLocation>
        <location evidence="1">Cell membrane</location>
        <topology evidence="1">Multi-pass membrane protein</topology>
    </subcellularLocation>
</comment>
<comment type="similarity">
    <text evidence="2">Belongs to the AmiS/UreI family.</text>
</comment>
<dbReference type="AlphaFoldDB" id="A0A844HPF6"/>
<accession>A0A844HPF6</accession>
<dbReference type="InterPro" id="IPR038523">
    <property type="entry name" value="AmiSUreI_transpt_sf"/>
</dbReference>
<evidence type="ECO:0000313" key="9">
    <source>
        <dbReference type="EMBL" id="MTH61009.1"/>
    </source>
</evidence>
<dbReference type="Proteomes" id="UP000449846">
    <property type="component" value="Unassembled WGS sequence"/>
</dbReference>
<gene>
    <name evidence="9" type="ORF">GL300_17500</name>
</gene>
<feature type="transmembrane region" description="Helical" evidence="8">
    <location>
        <begin position="59"/>
        <end position="76"/>
    </location>
</feature>
<evidence type="ECO:0000256" key="3">
    <source>
        <dbReference type="ARBA" id="ARBA00022448"/>
    </source>
</evidence>
<feature type="transmembrane region" description="Helical" evidence="8">
    <location>
        <begin position="6"/>
        <end position="23"/>
    </location>
</feature>
<dbReference type="Pfam" id="PF02293">
    <property type="entry name" value="AmiS_UreI"/>
    <property type="match status" value="1"/>
</dbReference>
<proteinExistence type="inferred from homology"/>
<sequence>MMLGFLLLWVGAVLFLNGLWLLGKIEDREIVVINIVSGLVAAGVVIKSVFGTAADAESIRAGALTLLFATTYFWIAHNRVTGVDGRGLGWFSLFVAITLIPVILRAYAGVGAGGSFWLATNWLIWAALWFMYFLLLALGRPILKATAWATLVAGIVTGWLPGMLLLDGMM</sequence>
<dbReference type="Gene3D" id="1.25.40.600">
    <property type="match status" value="1"/>
</dbReference>
<dbReference type="InterPro" id="IPR003211">
    <property type="entry name" value="AmiSUreI_transpt"/>
</dbReference>
<evidence type="ECO:0000256" key="8">
    <source>
        <dbReference type="SAM" id="Phobius"/>
    </source>
</evidence>
<dbReference type="GO" id="GO:0005886">
    <property type="term" value="C:plasma membrane"/>
    <property type="evidence" value="ECO:0007669"/>
    <property type="project" value="UniProtKB-SubCell"/>
</dbReference>
<evidence type="ECO:0000313" key="10">
    <source>
        <dbReference type="Proteomes" id="UP000449846"/>
    </source>
</evidence>
<feature type="transmembrane region" description="Helical" evidence="8">
    <location>
        <begin position="145"/>
        <end position="166"/>
    </location>
</feature>
<dbReference type="RefSeq" id="WP_155040947.1">
    <property type="nucleotide sequence ID" value="NZ_JBHGCD010000021.1"/>
</dbReference>
<feature type="transmembrane region" description="Helical" evidence="8">
    <location>
        <begin position="30"/>
        <end position="53"/>
    </location>
</feature>
<name>A0A844HPF6_9RHOB</name>
<evidence type="ECO:0000256" key="2">
    <source>
        <dbReference type="ARBA" id="ARBA00010068"/>
    </source>
</evidence>
<feature type="transmembrane region" description="Helical" evidence="8">
    <location>
        <begin position="114"/>
        <end position="138"/>
    </location>
</feature>
<keyword evidence="10" id="KW-1185">Reference proteome</keyword>
<protein>
    <submittedName>
        <fullName evidence="9">Transporter</fullName>
    </submittedName>
</protein>